<reference evidence="2" key="1">
    <citation type="journal article" date="2021" name="BMC Genomics">
        <title>Chromosome-level genome assembly and manually-curated proteome of model necrotroph Parastagonospora nodorum Sn15 reveals a genome-wide trove of candidate effector homologs, and redundancy of virulence-related functions within an accessory chromosome.</title>
        <authorList>
            <person name="Bertazzoni S."/>
            <person name="Jones D.A.B."/>
            <person name="Phan H.T."/>
            <person name="Tan K.-C."/>
            <person name="Hane J.K."/>
        </authorList>
    </citation>
    <scope>NUCLEOTIDE SEQUENCE [LARGE SCALE GENOMIC DNA]</scope>
    <source>
        <strain evidence="2">SN15 / ATCC MYA-4574 / FGSC 10173)</strain>
    </source>
</reference>
<evidence type="ECO:0000313" key="2">
    <source>
        <dbReference type="Proteomes" id="UP000663193"/>
    </source>
</evidence>
<accession>A0A7U2I5Z0</accession>
<keyword evidence="2" id="KW-1185">Reference proteome</keyword>
<dbReference type="Proteomes" id="UP000663193">
    <property type="component" value="Chromosome 11"/>
</dbReference>
<name>A0A7U2I5Z0_PHANO</name>
<organism evidence="1 2">
    <name type="scientific">Phaeosphaeria nodorum (strain SN15 / ATCC MYA-4574 / FGSC 10173)</name>
    <name type="common">Glume blotch fungus</name>
    <name type="synonym">Parastagonospora nodorum</name>
    <dbReference type="NCBI Taxonomy" id="321614"/>
    <lineage>
        <taxon>Eukaryota</taxon>
        <taxon>Fungi</taxon>
        <taxon>Dikarya</taxon>
        <taxon>Ascomycota</taxon>
        <taxon>Pezizomycotina</taxon>
        <taxon>Dothideomycetes</taxon>
        <taxon>Pleosporomycetidae</taxon>
        <taxon>Pleosporales</taxon>
        <taxon>Pleosporineae</taxon>
        <taxon>Phaeosphaeriaceae</taxon>
        <taxon>Parastagonospora</taxon>
    </lineage>
</organism>
<evidence type="ECO:0000313" key="1">
    <source>
        <dbReference type="EMBL" id="QRD00603.1"/>
    </source>
</evidence>
<dbReference type="EMBL" id="CP069033">
    <property type="protein sequence ID" value="QRD00603.1"/>
    <property type="molecule type" value="Genomic_DNA"/>
</dbReference>
<dbReference type="AlphaFoldDB" id="A0A7U2I5Z0"/>
<protein>
    <submittedName>
        <fullName evidence="1">Uncharacterized protein</fullName>
    </submittedName>
</protein>
<sequence length="70" mass="8175">MVHSGSFFPQCSRLPHDESLVSLVSSRTLSLMTLRLTWWDPVWKERQPEISLHHHSTPCEVKRRQHVLSG</sequence>
<dbReference type="VEuPathDB" id="FungiDB:JI435_415380"/>
<gene>
    <name evidence="1" type="ORF">JI435_415380</name>
</gene>
<proteinExistence type="predicted"/>